<dbReference type="RefSeq" id="WP_209852224.1">
    <property type="nucleotide sequence ID" value="NZ_CBCRVE010000004.1"/>
</dbReference>
<evidence type="ECO:0000313" key="2">
    <source>
        <dbReference type="Proteomes" id="UP001519273"/>
    </source>
</evidence>
<dbReference type="Proteomes" id="UP001519273">
    <property type="component" value="Unassembled WGS sequence"/>
</dbReference>
<gene>
    <name evidence="1" type="ORF">J2Z20_003124</name>
</gene>
<comment type="caution">
    <text evidence="1">The sequence shown here is derived from an EMBL/GenBank/DDBJ whole genome shotgun (WGS) entry which is preliminary data.</text>
</comment>
<evidence type="ECO:0000313" key="1">
    <source>
        <dbReference type="EMBL" id="MBP1938205.1"/>
    </source>
</evidence>
<organism evidence="1 2">
    <name type="scientific">Paenibacillus sediminis</name>
    <dbReference type="NCBI Taxonomy" id="664909"/>
    <lineage>
        <taxon>Bacteria</taxon>
        <taxon>Bacillati</taxon>
        <taxon>Bacillota</taxon>
        <taxon>Bacilli</taxon>
        <taxon>Bacillales</taxon>
        <taxon>Paenibacillaceae</taxon>
        <taxon>Paenibacillus</taxon>
    </lineage>
</organism>
<proteinExistence type="predicted"/>
<evidence type="ECO:0008006" key="3">
    <source>
        <dbReference type="Google" id="ProtNLM"/>
    </source>
</evidence>
<dbReference type="InterPro" id="IPR018755">
    <property type="entry name" value="Phage_Mu_Gp48"/>
</dbReference>
<reference evidence="1 2" key="1">
    <citation type="submission" date="2021-03" db="EMBL/GenBank/DDBJ databases">
        <title>Genomic Encyclopedia of Type Strains, Phase IV (KMG-IV): sequencing the most valuable type-strain genomes for metagenomic binning, comparative biology and taxonomic classification.</title>
        <authorList>
            <person name="Goeker M."/>
        </authorList>
    </citation>
    <scope>NUCLEOTIDE SEQUENCE [LARGE SCALE GENOMIC DNA]</scope>
    <source>
        <strain evidence="1 2">DSM 23491</strain>
    </source>
</reference>
<keyword evidence="2" id="KW-1185">Reference proteome</keyword>
<dbReference type="Pfam" id="PF10076">
    <property type="entry name" value="Phage_Mu_Gp48"/>
    <property type="match status" value="1"/>
</dbReference>
<accession>A0ABS4H6Q2</accession>
<dbReference type="EMBL" id="JAGGKP010000011">
    <property type="protein sequence ID" value="MBP1938205.1"/>
    <property type="molecule type" value="Genomic_DNA"/>
</dbReference>
<name>A0ABS4H6Q2_9BACL</name>
<protein>
    <recommendedName>
        <fullName evidence="3">DUF2313 domain-containing protein</fullName>
    </recommendedName>
</protein>
<sequence>MTTINLHDYVPRYYEEVRVAVNVLDREADELAQLNADIYDVLAQFFIETATWGLDRWERIFGIATDSTKSYAQRREVLLGKLRGVGTVTGDLIDNVASAYANGNVDVTANPANYEIIITFVDAYGVPAQINELKAAVRDITPAHMAITYVFRFYSYDELKASGKTYAQIAATGLTYNDVYNRGLA</sequence>